<proteinExistence type="predicted"/>
<sequence length="160" mass="18713">MMEEDVLAIDGSEEALSRKRRRQGEREEEEEQKRNEVVLPALKKKKLSPPPSGFQYPSTLPPLLLVQNWFIGDATKRVIPYGNIKPFHFLHSDVKVQDQLKNERQKQGRFVAVVEFYAKGEGVWKDLFDDIGEVNKMWDVIKYKHIYGKYSSVDKRGYEI</sequence>
<feature type="region of interest" description="Disordered" evidence="1">
    <location>
        <begin position="1"/>
        <end position="36"/>
    </location>
</feature>
<dbReference type="AlphaFoldDB" id="A0AAD3D305"/>
<organism evidence="2 3">
    <name type="scientific">Chaetoceros tenuissimus</name>
    <dbReference type="NCBI Taxonomy" id="426638"/>
    <lineage>
        <taxon>Eukaryota</taxon>
        <taxon>Sar</taxon>
        <taxon>Stramenopiles</taxon>
        <taxon>Ochrophyta</taxon>
        <taxon>Bacillariophyta</taxon>
        <taxon>Coscinodiscophyceae</taxon>
        <taxon>Chaetocerotophycidae</taxon>
        <taxon>Chaetocerotales</taxon>
        <taxon>Chaetocerotaceae</taxon>
        <taxon>Chaetoceros</taxon>
    </lineage>
</organism>
<accession>A0AAD3D305</accession>
<evidence type="ECO:0000313" key="2">
    <source>
        <dbReference type="EMBL" id="GFH56906.1"/>
    </source>
</evidence>
<feature type="compositionally biased region" description="Acidic residues" evidence="1">
    <location>
        <begin position="1"/>
        <end position="13"/>
    </location>
</feature>
<protein>
    <submittedName>
        <fullName evidence="2">Uncharacterized protein</fullName>
    </submittedName>
</protein>
<dbReference type="Proteomes" id="UP001054902">
    <property type="component" value="Unassembled WGS sequence"/>
</dbReference>
<dbReference type="EMBL" id="BLLK01000057">
    <property type="protein sequence ID" value="GFH56906.1"/>
    <property type="molecule type" value="Genomic_DNA"/>
</dbReference>
<reference evidence="2 3" key="1">
    <citation type="journal article" date="2021" name="Sci. Rep.">
        <title>The genome of the diatom Chaetoceros tenuissimus carries an ancient integrated fragment of an extant virus.</title>
        <authorList>
            <person name="Hongo Y."/>
            <person name="Kimura K."/>
            <person name="Takaki Y."/>
            <person name="Yoshida Y."/>
            <person name="Baba S."/>
            <person name="Kobayashi G."/>
            <person name="Nagasaki K."/>
            <person name="Hano T."/>
            <person name="Tomaru Y."/>
        </authorList>
    </citation>
    <scope>NUCLEOTIDE SEQUENCE [LARGE SCALE GENOMIC DNA]</scope>
    <source>
        <strain evidence="2 3">NIES-3715</strain>
    </source>
</reference>
<name>A0AAD3D305_9STRA</name>
<keyword evidence="3" id="KW-1185">Reference proteome</keyword>
<evidence type="ECO:0000256" key="1">
    <source>
        <dbReference type="SAM" id="MobiDB-lite"/>
    </source>
</evidence>
<comment type="caution">
    <text evidence="2">The sequence shown here is derived from an EMBL/GenBank/DDBJ whole genome shotgun (WGS) entry which is preliminary data.</text>
</comment>
<evidence type="ECO:0000313" key="3">
    <source>
        <dbReference type="Proteomes" id="UP001054902"/>
    </source>
</evidence>
<gene>
    <name evidence="2" type="ORF">CTEN210_13382</name>
</gene>